<evidence type="ECO:0000313" key="3">
    <source>
        <dbReference type="Proteomes" id="UP000054248"/>
    </source>
</evidence>
<organism evidence="2 3">
    <name type="scientific">Tulasnella calospora MUT 4182</name>
    <dbReference type="NCBI Taxonomy" id="1051891"/>
    <lineage>
        <taxon>Eukaryota</taxon>
        <taxon>Fungi</taxon>
        <taxon>Dikarya</taxon>
        <taxon>Basidiomycota</taxon>
        <taxon>Agaricomycotina</taxon>
        <taxon>Agaricomycetes</taxon>
        <taxon>Cantharellales</taxon>
        <taxon>Tulasnellaceae</taxon>
        <taxon>Tulasnella</taxon>
    </lineage>
</organism>
<keyword evidence="3" id="KW-1185">Reference proteome</keyword>
<dbReference type="HOGENOM" id="CLU_122036_0_0_1"/>
<sequence length="174" mass="19596">MRAPLVQSQRLIVTRGALRRNASSHAHEEHHDHGHGSQDTYQYAPEGFFSPFWRNTIILSILGYGLYAFAPSRTGADGKESSLTGWIRSKITPSEIWRERNETHLILSMEQAEAKHLAGGARRPLMMRTRYPGKFEDASPHKQPVGDVVDYSDLSVKSDSHMTTSKVQFPPTHS</sequence>
<name>A0A0C3PVA0_9AGAM</name>
<feature type="compositionally biased region" description="Basic and acidic residues" evidence="1">
    <location>
        <begin position="25"/>
        <end position="36"/>
    </location>
</feature>
<dbReference type="InterPro" id="IPR034444">
    <property type="entry name" value="Nuo17.8"/>
</dbReference>
<reference evidence="3" key="2">
    <citation type="submission" date="2015-01" db="EMBL/GenBank/DDBJ databases">
        <title>Evolutionary Origins and Diversification of the Mycorrhizal Mutualists.</title>
        <authorList>
            <consortium name="DOE Joint Genome Institute"/>
            <consortium name="Mycorrhizal Genomics Consortium"/>
            <person name="Kohler A."/>
            <person name="Kuo A."/>
            <person name="Nagy L.G."/>
            <person name="Floudas D."/>
            <person name="Copeland A."/>
            <person name="Barry K.W."/>
            <person name="Cichocki N."/>
            <person name="Veneault-Fourrey C."/>
            <person name="LaButti K."/>
            <person name="Lindquist E.A."/>
            <person name="Lipzen A."/>
            <person name="Lundell T."/>
            <person name="Morin E."/>
            <person name="Murat C."/>
            <person name="Riley R."/>
            <person name="Ohm R."/>
            <person name="Sun H."/>
            <person name="Tunlid A."/>
            <person name="Henrissat B."/>
            <person name="Grigoriev I.V."/>
            <person name="Hibbett D.S."/>
            <person name="Martin F."/>
        </authorList>
    </citation>
    <scope>NUCLEOTIDE SEQUENCE [LARGE SCALE GENOMIC DNA]</scope>
    <source>
        <strain evidence="3">MUT 4182</strain>
    </source>
</reference>
<evidence type="ECO:0000313" key="2">
    <source>
        <dbReference type="EMBL" id="KIO18835.1"/>
    </source>
</evidence>
<protein>
    <submittedName>
        <fullName evidence="2">Uncharacterized protein</fullName>
    </submittedName>
</protein>
<dbReference type="OrthoDB" id="2120038at2759"/>
<dbReference type="EMBL" id="KN823257">
    <property type="protein sequence ID" value="KIO18835.1"/>
    <property type="molecule type" value="Genomic_DNA"/>
</dbReference>
<reference evidence="2 3" key="1">
    <citation type="submission" date="2014-04" db="EMBL/GenBank/DDBJ databases">
        <authorList>
            <consortium name="DOE Joint Genome Institute"/>
            <person name="Kuo A."/>
            <person name="Girlanda M."/>
            <person name="Perotto S."/>
            <person name="Kohler A."/>
            <person name="Nagy L.G."/>
            <person name="Floudas D."/>
            <person name="Copeland A."/>
            <person name="Barry K.W."/>
            <person name="Cichocki N."/>
            <person name="Veneault-Fourrey C."/>
            <person name="LaButti K."/>
            <person name="Lindquist E.A."/>
            <person name="Lipzen A."/>
            <person name="Lundell T."/>
            <person name="Morin E."/>
            <person name="Murat C."/>
            <person name="Sun H."/>
            <person name="Tunlid A."/>
            <person name="Henrissat B."/>
            <person name="Grigoriev I.V."/>
            <person name="Hibbett D.S."/>
            <person name="Martin F."/>
            <person name="Nordberg H.P."/>
            <person name="Cantor M.N."/>
            <person name="Hua S.X."/>
        </authorList>
    </citation>
    <scope>NUCLEOTIDE SEQUENCE [LARGE SCALE GENOMIC DNA]</scope>
    <source>
        <strain evidence="2 3">MUT 4182</strain>
    </source>
</reference>
<gene>
    <name evidence="2" type="ORF">M407DRAFT_246382</name>
</gene>
<dbReference type="PANTHER" id="PTHR42100">
    <property type="entry name" value="OXIDOREDUCTASE 178 KDA SUBUNIT, PUTATIVE (AFU_ORTHOLOGUE AFUA_8G04320)-RELATED"/>
    <property type="match status" value="1"/>
</dbReference>
<dbReference type="Proteomes" id="UP000054248">
    <property type="component" value="Unassembled WGS sequence"/>
</dbReference>
<feature type="region of interest" description="Disordered" evidence="1">
    <location>
        <begin position="19"/>
        <end position="40"/>
    </location>
</feature>
<dbReference type="STRING" id="1051891.A0A0C3PVA0"/>
<dbReference type="AlphaFoldDB" id="A0A0C3PVA0"/>
<proteinExistence type="predicted"/>
<dbReference type="GO" id="GO:0005739">
    <property type="term" value="C:mitochondrion"/>
    <property type="evidence" value="ECO:0007669"/>
    <property type="project" value="InterPro"/>
</dbReference>
<evidence type="ECO:0000256" key="1">
    <source>
        <dbReference type="SAM" id="MobiDB-lite"/>
    </source>
</evidence>
<dbReference type="PANTHER" id="PTHR42100:SF1">
    <property type="entry name" value="OXIDOREDUCTASE 178 KDA SUBUNIT, PUTATIVE (AFU_ORTHOLOGUE AFUA_8G04320)-RELATED"/>
    <property type="match status" value="1"/>
</dbReference>
<accession>A0A0C3PVA0</accession>